<reference evidence="1" key="1">
    <citation type="submission" date="2023-04" db="EMBL/GenBank/DDBJ databases">
        <title>Ambrosiozyma monospora NBRC 1965.</title>
        <authorList>
            <person name="Ichikawa N."/>
            <person name="Sato H."/>
            <person name="Tonouchi N."/>
        </authorList>
    </citation>
    <scope>NUCLEOTIDE SEQUENCE</scope>
    <source>
        <strain evidence="1">NBRC 1965</strain>
    </source>
</reference>
<keyword evidence="2" id="KW-1185">Reference proteome</keyword>
<accession>A0A9W6YPQ7</accession>
<evidence type="ECO:0000313" key="1">
    <source>
        <dbReference type="EMBL" id="GMG19302.1"/>
    </source>
</evidence>
<dbReference type="AlphaFoldDB" id="A0A9W6YPQ7"/>
<comment type="caution">
    <text evidence="1">The sequence shown here is derived from an EMBL/GenBank/DDBJ whole genome shotgun (WGS) entry which is preliminary data.</text>
</comment>
<sequence>MARRKNYKLDQSKQSNYSKKLCRLRKEQIAAKLAGQPAWKISPISAGYDRLWPLRDVAVSIGIPEDPAFSIPAGNDSRTSAQIAGLIFEKVKEISPDKMTHQRTKVVLKYYKKIFFTDVNHIFKFTSSQLLQLFFICMSNFTFSSNIKKSIYLYCTCKLDTQKRCPVVYAIHYDAQNNVYYVRPTKDITHTHDFDMAIERIKSIGYGLPVKDNGIRTTNISRRVNMLNRKARVGIQVDIPEDYRFSMKISQQMESKEIVLALKQLVNNVPMSKSIHPKIHYTYEKLLNITDEVYTFTCSQLCQILQVYQQCFRLDPTDDSYSTLCNCTPSMPGSRMNVGTCNFRWTLTTDYVKSQFYITFLAGKHNHGVEHCALKCGVDHEVFGISEVRPRLAIENGIKRTLAPQKRKCLRNRRTSQTFMLRLSLLEIANCAEPVDIPDDPSLDFEIDSSMGDKDFIERLKSKYFMRVRPDVVDSSIHKTFAKIFYIKHQIYRFTVSQLCQFFLAYKNSFWLRTAGPQKTIVHVLALCSVINEDGSNPKGCRSPCSLKIDREKQFIYWRKVGDPLVIQNHSHSFEEIIRKAGYDVKDLNLDLDSITEG</sequence>
<gene>
    <name evidence="1" type="ORF">Amon01_000035900</name>
</gene>
<name>A0A9W6YPQ7_AMBMO</name>
<organism evidence="1 2">
    <name type="scientific">Ambrosiozyma monospora</name>
    <name type="common">Yeast</name>
    <name type="synonym">Endomycopsis monosporus</name>
    <dbReference type="NCBI Taxonomy" id="43982"/>
    <lineage>
        <taxon>Eukaryota</taxon>
        <taxon>Fungi</taxon>
        <taxon>Dikarya</taxon>
        <taxon>Ascomycota</taxon>
        <taxon>Saccharomycotina</taxon>
        <taxon>Pichiomycetes</taxon>
        <taxon>Pichiales</taxon>
        <taxon>Pichiaceae</taxon>
        <taxon>Ambrosiozyma</taxon>
    </lineage>
</organism>
<proteinExistence type="predicted"/>
<dbReference type="EMBL" id="BSXU01000100">
    <property type="protein sequence ID" value="GMG19302.1"/>
    <property type="molecule type" value="Genomic_DNA"/>
</dbReference>
<protein>
    <submittedName>
        <fullName evidence="1">Unnamed protein product</fullName>
    </submittedName>
</protein>
<evidence type="ECO:0000313" key="2">
    <source>
        <dbReference type="Proteomes" id="UP001165063"/>
    </source>
</evidence>
<dbReference type="Proteomes" id="UP001165063">
    <property type="component" value="Unassembled WGS sequence"/>
</dbReference>